<sequence length="434" mass="49220">MIKSMIFLMVLTIGLAGCSTKAPLKTQIKENPQELEHHLYAKLEADNDSYAFTEFSEVYNATEPWVRLTDLAPMWDTKKEECVTGIVEYTNKQITCDSDNTKLFREKGTDFTLGKSTSYAALSVLSLGVWATMPPAAVEFDRDKYIQAVGEANRKLYEAHKSRGMDHEKLLTKYDNAVRNFEKSYKSISSNYEAKTPIPIVSMSDESGLFKGTNDTFNKLISVKRNDILTLDSFAKVSGNSLNGLLSLAEQRNQKAINELLETTRTFLVNCKSDSLYRINYTLDCPQSILSSKDKFAVSAIVHSIDYKKVMPNDFDLGEEEVILSMRSKKINAINNTDNYIGLNSLSFYYNGKIVNKHEMNLELPPGSKNYVIDIDSMPIDWDNISFSNVDKDLANSKKIEYGFAAKYKVVDTNIEKTLLKKRTYRLFDLISEE</sequence>
<accession>A0A9X1IKM7</accession>
<dbReference type="RefSeq" id="WP_226753635.1">
    <property type="nucleotide sequence ID" value="NZ_JAJATW010000004.1"/>
</dbReference>
<dbReference type="AlphaFoldDB" id="A0A9X1IKM7"/>
<evidence type="ECO:0008006" key="3">
    <source>
        <dbReference type="Google" id="ProtNLM"/>
    </source>
</evidence>
<protein>
    <recommendedName>
        <fullName evidence="3">Lipoprotein</fullName>
    </recommendedName>
</protein>
<organism evidence="1 2">
    <name type="scientific">Marinomonas algarum</name>
    <dbReference type="NCBI Taxonomy" id="2883105"/>
    <lineage>
        <taxon>Bacteria</taxon>
        <taxon>Pseudomonadati</taxon>
        <taxon>Pseudomonadota</taxon>
        <taxon>Gammaproteobacteria</taxon>
        <taxon>Oceanospirillales</taxon>
        <taxon>Oceanospirillaceae</taxon>
        <taxon>Marinomonas</taxon>
    </lineage>
</organism>
<keyword evidence="2" id="KW-1185">Reference proteome</keyword>
<gene>
    <name evidence="1" type="ORF">LG368_05010</name>
</gene>
<proteinExistence type="predicted"/>
<name>A0A9X1IKM7_9GAMM</name>
<comment type="caution">
    <text evidence="1">The sequence shown here is derived from an EMBL/GenBank/DDBJ whole genome shotgun (WGS) entry which is preliminary data.</text>
</comment>
<reference evidence="1" key="1">
    <citation type="submission" date="2021-10" db="EMBL/GenBank/DDBJ databases">
        <title>Marinomonas pontica sp. nov., isolated from the Black Sea.</title>
        <authorList>
            <person name="Zhao L.-H."/>
            <person name="Xue J.-H."/>
        </authorList>
    </citation>
    <scope>NUCLEOTIDE SEQUENCE</scope>
    <source>
        <strain evidence="1">E8</strain>
    </source>
</reference>
<evidence type="ECO:0000313" key="1">
    <source>
        <dbReference type="EMBL" id="MCB5161259.1"/>
    </source>
</evidence>
<dbReference type="EMBL" id="JAJATW010000004">
    <property type="protein sequence ID" value="MCB5161259.1"/>
    <property type="molecule type" value="Genomic_DNA"/>
</dbReference>
<dbReference type="Proteomes" id="UP001139095">
    <property type="component" value="Unassembled WGS sequence"/>
</dbReference>
<evidence type="ECO:0000313" key="2">
    <source>
        <dbReference type="Proteomes" id="UP001139095"/>
    </source>
</evidence>
<dbReference type="PROSITE" id="PS51257">
    <property type="entry name" value="PROKAR_LIPOPROTEIN"/>
    <property type="match status" value="1"/>
</dbReference>